<reference evidence="1 2" key="1">
    <citation type="journal article" date="2024" name="Ann. Entomol. Soc. Am.">
        <title>Genomic analyses of the southern and eastern yellowjacket wasps (Hymenoptera: Vespidae) reveal evolutionary signatures of social life.</title>
        <authorList>
            <person name="Catto M.A."/>
            <person name="Caine P.B."/>
            <person name="Orr S.E."/>
            <person name="Hunt B.G."/>
            <person name="Goodisman M.A.D."/>
        </authorList>
    </citation>
    <scope>NUCLEOTIDE SEQUENCE [LARGE SCALE GENOMIC DNA]</scope>
    <source>
        <strain evidence="1">232</strain>
        <tissue evidence="1">Head and thorax</tissue>
    </source>
</reference>
<keyword evidence="2" id="KW-1185">Reference proteome</keyword>
<dbReference type="EMBL" id="JAYRBN010000007">
    <property type="protein sequence ID" value="KAL2751420.1"/>
    <property type="molecule type" value="Genomic_DNA"/>
</dbReference>
<evidence type="ECO:0000313" key="2">
    <source>
        <dbReference type="Proteomes" id="UP001607303"/>
    </source>
</evidence>
<sequence>MKELSYYMAEKNEKFLYILSFMHVHNNGGTYYISRHFNYRSGDTAVSKLDVARYIKRRQTSLIASKALV</sequence>
<accession>A0ABD2D3C3</accession>
<name>A0ABD2D3C3_VESMC</name>
<dbReference type="Proteomes" id="UP001607303">
    <property type="component" value="Unassembled WGS sequence"/>
</dbReference>
<comment type="caution">
    <text evidence="1">The sequence shown here is derived from an EMBL/GenBank/DDBJ whole genome shotgun (WGS) entry which is preliminary data.</text>
</comment>
<proteinExistence type="predicted"/>
<protein>
    <submittedName>
        <fullName evidence="1">Uncharacterized protein</fullName>
    </submittedName>
</protein>
<organism evidence="1 2">
    <name type="scientific">Vespula maculifrons</name>
    <name type="common">Eastern yellow jacket</name>
    <name type="synonym">Wasp</name>
    <dbReference type="NCBI Taxonomy" id="7453"/>
    <lineage>
        <taxon>Eukaryota</taxon>
        <taxon>Metazoa</taxon>
        <taxon>Ecdysozoa</taxon>
        <taxon>Arthropoda</taxon>
        <taxon>Hexapoda</taxon>
        <taxon>Insecta</taxon>
        <taxon>Pterygota</taxon>
        <taxon>Neoptera</taxon>
        <taxon>Endopterygota</taxon>
        <taxon>Hymenoptera</taxon>
        <taxon>Apocrita</taxon>
        <taxon>Aculeata</taxon>
        <taxon>Vespoidea</taxon>
        <taxon>Vespidae</taxon>
        <taxon>Vespinae</taxon>
        <taxon>Vespula</taxon>
    </lineage>
</organism>
<dbReference type="AlphaFoldDB" id="A0ABD2D3C3"/>
<gene>
    <name evidence="1" type="ORF">V1477_000578</name>
</gene>
<evidence type="ECO:0000313" key="1">
    <source>
        <dbReference type="EMBL" id="KAL2751420.1"/>
    </source>
</evidence>